<comment type="caution">
    <text evidence="8">The sequence shown here is derived from an EMBL/GenBank/DDBJ whole genome shotgun (WGS) entry which is preliminary data.</text>
</comment>
<accession>A0A4R0RPM6</accession>
<dbReference type="AlphaFoldDB" id="A0A4R0RPM6"/>
<dbReference type="SUPFAM" id="SSF103473">
    <property type="entry name" value="MFS general substrate transporter"/>
    <property type="match status" value="1"/>
</dbReference>
<feature type="transmembrane region" description="Helical" evidence="6">
    <location>
        <begin position="399"/>
        <end position="420"/>
    </location>
</feature>
<feature type="transmembrane region" description="Helical" evidence="6">
    <location>
        <begin position="74"/>
        <end position="92"/>
    </location>
</feature>
<dbReference type="InterPro" id="IPR036259">
    <property type="entry name" value="MFS_trans_sf"/>
</dbReference>
<dbReference type="Pfam" id="PF07690">
    <property type="entry name" value="MFS_1"/>
    <property type="match status" value="1"/>
</dbReference>
<feature type="transmembrane region" description="Helical" evidence="6">
    <location>
        <begin position="303"/>
        <end position="323"/>
    </location>
</feature>
<feature type="transmembrane region" description="Helical" evidence="6">
    <location>
        <begin position="432"/>
        <end position="454"/>
    </location>
</feature>
<evidence type="ECO:0000256" key="1">
    <source>
        <dbReference type="ARBA" id="ARBA00004141"/>
    </source>
</evidence>
<evidence type="ECO:0000259" key="7">
    <source>
        <dbReference type="PROSITE" id="PS50850"/>
    </source>
</evidence>
<dbReference type="InterPro" id="IPR020846">
    <property type="entry name" value="MFS_dom"/>
</dbReference>
<evidence type="ECO:0000313" key="9">
    <source>
        <dbReference type="Proteomes" id="UP000292702"/>
    </source>
</evidence>
<keyword evidence="5 6" id="KW-0472">Membrane</keyword>
<reference evidence="8 9" key="1">
    <citation type="submission" date="2018-11" db="EMBL/GenBank/DDBJ databases">
        <title>Genome assembly of Steccherinum ochraceum LE-BIN_3174, the white-rot fungus of the Steccherinaceae family (The Residual Polyporoid clade, Polyporales, Basidiomycota).</title>
        <authorList>
            <person name="Fedorova T.V."/>
            <person name="Glazunova O.A."/>
            <person name="Landesman E.O."/>
            <person name="Moiseenko K.V."/>
            <person name="Psurtseva N.V."/>
            <person name="Savinova O.S."/>
            <person name="Shakhova N.V."/>
            <person name="Tyazhelova T.V."/>
            <person name="Vasina D.V."/>
        </authorList>
    </citation>
    <scope>NUCLEOTIDE SEQUENCE [LARGE SCALE GENOMIC DNA]</scope>
    <source>
        <strain evidence="8 9">LE-BIN_3174</strain>
    </source>
</reference>
<dbReference type="OrthoDB" id="2985014at2759"/>
<feature type="transmembrane region" description="Helical" evidence="6">
    <location>
        <begin position="466"/>
        <end position="487"/>
    </location>
</feature>
<feature type="transmembrane region" description="Helical" evidence="6">
    <location>
        <begin position="196"/>
        <end position="218"/>
    </location>
</feature>
<evidence type="ECO:0000256" key="4">
    <source>
        <dbReference type="ARBA" id="ARBA00022989"/>
    </source>
</evidence>
<dbReference type="GO" id="GO:0022857">
    <property type="term" value="F:transmembrane transporter activity"/>
    <property type="evidence" value="ECO:0007669"/>
    <property type="project" value="InterPro"/>
</dbReference>
<gene>
    <name evidence="8" type="ORF">EIP91_001490</name>
</gene>
<dbReference type="FunFam" id="1.20.1250.20:FF:000013">
    <property type="entry name" value="MFS general substrate transporter"/>
    <property type="match status" value="1"/>
</dbReference>
<comment type="subcellular location">
    <subcellularLocation>
        <location evidence="1">Membrane</location>
        <topology evidence="1">Multi-pass membrane protein</topology>
    </subcellularLocation>
</comment>
<dbReference type="EMBL" id="RWJN01000014">
    <property type="protein sequence ID" value="TCD70800.1"/>
    <property type="molecule type" value="Genomic_DNA"/>
</dbReference>
<evidence type="ECO:0000313" key="8">
    <source>
        <dbReference type="EMBL" id="TCD70800.1"/>
    </source>
</evidence>
<dbReference type="PROSITE" id="PS50850">
    <property type="entry name" value="MFS"/>
    <property type="match status" value="1"/>
</dbReference>
<feature type="transmembrane region" description="Helical" evidence="6">
    <location>
        <begin position="129"/>
        <end position="151"/>
    </location>
</feature>
<dbReference type="Gene3D" id="1.20.1250.20">
    <property type="entry name" value="MFS general substrate transporter like domains"/>
    <property type="match status" value="2"/>
</dbReference>
<dbReference type="FunFam" id="1.20.1250.20:FF:000034">
    <property type="entry name" value="MFS general substrate transporter"/>
    <property type="match status" value="1"/>
</dbReference>
<organism evidence="8 9">
    <name type="scientific">Steccherinum ochraceum</name>
    <dbReference type="NCBI Taxonomy" id="92696"/>
    <lineage>
        <taxon>Eukaryota</taxon>
        <taxon>Fungi</taxon>
        <taxon>Dikarya</taxon>
        <taxon>Basidiomycota</taxon>
        <taxon>Agaricomycotina</taxon>
        <taxon>Agaricomycetes</taxon>
        <taxon>Polyporales</taxon>
        <taxon>Steccherinaceae</taxon>
        <taxon>Steccherinum</taxon>
    </lineage>
</organism>
<evidence type="ECO:0000256" key="2">
    <source>
        <dbReference type="ARBA" id="ARBA00022448"/>
    </source>
</evidence>
<feature type="transmembrane region" description="Helical" evidence="6">
    <location>
        <begin position="104"/>
        <end position="123"/>
    </location>
</feature>
<keyword evidence="4 6" id="KW-1133">Transmembrane helix</keyword>
<feature type="transmembrane region" description="Helical" evidence="6">
    <location>
        <begin position="366"/>
        <end position="387"/>
    </location>
</feature>
<dbReference type="GO" id="GO:0016020">
    <property type="term" value="C:membrane"/>
    <property type="evidence" value="ECO:0007669"/>
    <property type="project" value="UniProtKB-SubCell"/>
</dbReference>
<dbReference type="InterPro" id="IPR011701">
    <property type="entry name" value="MFS"/>
</dbReference>
<dbReference type="PANTHER" id="PTHR43791:SF67">
    <property type="entry name" value="TRANSPORTER, PUTATIVE (AFU_ORTHOLOGUE AFUA_3G04010)-RELATED"/>
    <property type="match status" value="1"/>
</dbReference>
<keyword evidence="9" id="KW-1185">Reference proteome</keyword>
<dbReference type="Proteomes" id="UP000292702">
    <property type="component" value="Unassembled WGS sequence"/>
</dbReference>
<evidence type="ECO:0000256" key="5">
    <source>
        <dbReference type="ARBA" id="ARBA00023136"/>
    </source>
</evidence>
<protein>
    <recommendedName>
        <fullName evidence="7">Major facilitator superfamily (MFS) profile domain-containing protein</fullName>
    </recommendedName>
</protein>
<sequence length="528" mass="57985">MSSSDSSSPTFSPGLPLDKTREHEMTRRILWKLDIRVVPVLCLLYVSSFLDRASISNARIAGLERDTHLVGNQYNTVLAVFYVSYVLVNLPSNLILKKIGANRWLPFLVTAWGAVTALTGLVNNFSGLLAARFFLGLCEGGLLSGLMLYLSTMYKRHELQKRAGLFISMSSLSGAFGGLLASAIVKMDGVGGLAGWRWILILEGIATALLSIVAVFCLPRGIASAKFLTDEERQFALTRLREADIARIDAPSRGSTEKIDVTADDLEKKSPATSTAPVYEIYDDHEQFEWREVVRGICDPQTLMMSVSGLGMLCSAYSFAYFLPSIVTGLGYSGEEAQLRTSPPYIPAAVLTVLAAFLCDRLRWRAPVMMMVLPIAMLGYIISIVATDVLDAQNNTQRYAAVFLIQAGIWPCVPCMLSLLPNNTSGHYKRATAIAFQAGAANSSGFIATFLYTADQAPHYIRGHSITLAFVVLAWIAAACNVVYCRWENNARASGRREGNIRAYQELWDSGKTRAPIGDRHPDFRFTL</sequence>
<feature type="transmembrane region" description="Helical" evidence="6">
    <location>
        <begin position="343"/>
        <end position="359"/>
    </location>
</feature>
<keyword evidence="2" id="KW-0813">Transport</keyword>
<dbReference type="PANTHER" id="PTHR43791">
    <property type="entry name" value="PERMEASE-RELATED"/>
    <property type="match status" value="1"/>
</dbReference>
<evidence type="ECO:0000256" key="6">
    <source>
        <dbReference type="SAM" id="Phobius"/>
    </source>
</evidence>
<feature type="domain" description="Major facilitator superfamily (MFS) profile" evidence="7">
    <location>
        <begin position="37"/>
        <end position="492"/>
    </location>
</feature>
<name>A0A4R0RPM6_9APHY</name>
<keyword evidence="3 6" id="KW-0812">Transmembrane</keyword>
<feature type="transmembrane region" description="Helical" evidence="6">
    <location>
        <begin position="163"/>
        <end position="184"/>
    </location>
</feature>
<evidence type="ECO:0000256" key="3">
    <source>
        <dbReference type="ARBA" id="ARBA00022692"/>
    </source>
</evidence>
<proteinExistence type="predicted"/>